<evidence type="ECO:0000256" key="5">
    <source>
        <dbReference type="RuleBase" id="RU004464"/>
    </source>
</evidence>
<dbReference type="PANTHER" id="PTHR11995:SF14">
    <property type="entry name" value="NADH DEHYDROGENASE [UBIQUINONE] IRON-SULFUR PROTEIN 7, MITOCHONDRIAL"/>
    <property type="match status" value="1"/>
</dbReference>
<keyword evidence="4 5" id="KW-0520">NAD</keyword>
<evidence type="ECO:0000313" key="8">
    <source>
        <dbReference type="Proteomes" id="UP001344906"/>
    </source>
</evidence>
<dbReference type="Pfam" id="PF01058">
    <property type="entry name" value="Oxidored_q6"/>
    <property type="match status" value="1"/>
</dbReference>
<comment type="function">
    <text evidence="4">NDH-1 shuttles electrons from NADH, via FMN and iron-sulfur (Fe-S) centers, to quinones in the respiratory chain. The immediate electron acceptor for the enzyme in this species is believed to be ubiquinone. Couples the redox reaction to proton translocation (for every two electrons transferred, four hydrogen ions are translocated across the cytoplasmic membrane), and thus conserves the redox energy in a proton gradient.</text>
</comment>
<evidence type="ECO:0000259" key="6">
    <source>
        <dbReference type="Pfam" id="PF01058"/>
    </source>
</evidence>
<comment type="subcellular location">
    <subcellularLocation>
        <location evidence="4">Cell membrane</location>
        <topology evidence="4">Peripheral membrane protein</topology>
        <orientation evidence="4">Cytoplasmic side</orientation>
    </subcellularLocation>
</comment>
<keyword evidence="3 4" id="KW-0874">Quinone</keyword>
<comment type="catalytic activity">
    <reaction evidence="4">
        <text>a quinone + NADH + 5 H(+)(in) = a quinol + NAD(+) + 4 H(+)(out)</text>
        <dbReference type="Rhea" id="RHEA:57888"/>
        <dbReference type="ChEBI" id="CHEBI:15378"/>
        <dbReference type="ChEBI" id="CHEBI:24646"/>
        <dbReference type="ChEBI" id="CHEBI:57540"/>
        <dbReference type="ChEBI" id="CHEBI:57945"/>
        <dbReference type="ChEBI" id="CHEBI:132124"/>
    </reaction>
</comment>
<dbReference type="Proteomes" id="UP001344906">
    <property type="component" value="Unassembled WGS sequence"/>
</dbReference>
<evidence type="ECO:0000256" key="4">
    <source>
        <dbReference type="HAMAP-Rule" id="MF_01356"/>
    </source>
</evidence>
<keyword evidence="4 5" id="KW-0408">Iron</keyword>
<keyword evidence="4" id="KW-1003">Cell membrane</keyword>
<evidence type="ECO:0000256" key="2">
    <source>
        <dbReference type="ARBA" id="ARBA00022485"/>
    </source>
</evidence>
<dbReference type="HAMAP" id="MF_01356">
    <property type="entry name" value="NDH1_NuoB"/>
    <property type="match status" value="1"/>
</dbReference>
<proteinExistence type="inferred from homology"/>
<comment type="caution">
    <text evidence="7">The sequence shown here is derived from an EMBL/GenBank/DDBJ whole genome shotgun (WGS) entry which is preliminary data.</text>
</comment>
<evidence type="ECO:0000313" key="7">
    <source>
        <dbReference type="EMBL" id="GLV59285.1"/>
    </source>
</evidence>
<feature type="binding site" evidence="4">
    <location>
        <position position="77"/>
    </location>
    <ligand>
        <name>[4Fe-4S] cluster</name>
        <dbReference type="ChEBI" id="CHEBI:49883"/>
    </ligand>
</feature>
<keyword evidence="2 4" id="KW-0004">4Fe-4S</keyword>
<organism evidence="7 8">
    <name type="scientific">Dictyobacter halimunensis</name>
    <dbReference type="NCBI Taxonomy" id="3026934"/>
    <lineage>
        <taxon>Bacteria</taxon>
        <taxon>Bacillati</taxon>
        <taxon>Chloroflexota</taxon>
        <taxon>Ktedonobacteria</taxon>
        <taxon>Ktedonobacterales</taxon>
        <taxon>Dictyobacteraceae</taxon>
        <taxon>Dictyobacter</taxon>
    </lineage>
</organism>
<dbReference type="InterPro" id="IPR006138">
    <property type="entry name" value="NADH_UQ_OxRdtase_20Kd_su"/>
</dbReference>
<keyword evidence="4" id="KW-1278">Translocase</keyword>
<keyword evidence="4" id="KW-0813">Transport</keyword>
<dbReference type="EMBL" id="BSRI01000002">
    <property type="protein sequence ID" value="GLV59285.1"/>
    <property type="molecule type" value="Genomic_DNA"/>
</dbReference>
<reference evidence="7 8" key="1">
    <citation type="submission" date="2023-02" db="EMBL/GenBank/DDBJ databases">
        <title>Dictyobacter halimunensis sp. nov., a new member of the class Ktedonobacteria from forest soil in a geothermal area.</title>
        <authorList>
            <person name="Rachmania M.K."/>
            <person name="Ningsih F."/>
            <person name="Sakai Y."/>
            <person name="Yabe S."/>
            <person name="Yokota A."/>
            <person name="Sjamsuridzal W."/>
        </authorList>
    </citation>
    <scope>NUCLEOTIDE SEQUENCE [LARGE SCALE GENOMIC DNA]</scope>
    <source>
        <strain evidence="7 8">S3.2.2.5</strain>
    </source>
</reference>
<keyword evidence="4" id="KW-0830">Ubiquinone</keyword>
<name>A0ABQ6G397_9CHLR</name>
<dbReference type="EC" id="7.1.1.-" evidence="4"/>
<keyword evidence="4 5" id="KW-0411">Iron-sulfur</keyword>
<dbReference type="PANTHER" id="PTHR11995">
    <property type="entry name" value="NADH DEHYDROGENASE"/>
    <property type="match status" value="1"/>
</dbReference>
<gene>
    <name evidence="4" type="primary">nuoB</name>
    <name evidence="7" type="ORF">KDH_61120</name>
</gene>
<dbReference type="NCBIfam" id="TIGR01957">
    <property type="entry name" value="nuoB_fam"/>
    <property type="match status" value="1"/>
</dbReference>
<dbReference type="NCBIfam" id="NF005012">
    <property type="entry name" value="PRK06411.1"/>
    <property type="match status" value="1"/>
</dbReference>
<comment type="cofactor">
    <cofactor evidence="4">
        <name>[4Fe-4S] cluster</name>
        <dbReference type="ChEBI" id="CHEBI:49883"/>
    </cofactor>
    <text evidence="4">Binds 1 [4Fe-4S] cluster.</text>
</comment>
<accession>A0ABQ6G397</accession>
<sequence>MSSVYIYMSTTTLQEIQPEAAPKQQRRKPIPLAMVSGPEQYTPGDQELPVQLTSMKEMLQWARSKSVWPLGYGLACCAIEMMASASAGQYDLARFGSEVFRSSPRQADLMIVAGTVSTKMAPRLRLLWEQMPEPKWVISMGQCANSGGEFYDSYYTVQGVDNIVPVDVYVPGCPPRPEALVEGILKLREKIAKQGLKIRGEEKVVAQRES</sequence>
<keyword evidence="4 5" id="KW-0479">Metal-binding</keyword>
<feature type="binding site" evidence="4">
    <location>
        <position position="173"/>
    </location>
    <ligand>
        <name>[4Fe-4S] cluster</name>
        <dbReference type="ChEBI" id="CHEBI:49883"/>
    </ligand>
</feature>
<evidence type="ECO:0000256" key="1">
    <source>
        <dbReference type="ARBA" id="ARBA00009173"/>
    </source>
</evidence>
<feature type="domain" description="NADH:ubiquinone oxidoreductase-like 20kDa subunit" evidence="6">
    <location>
        <begin position="76"/>
        <end position="187"/>
    </location>
</feature>
<comment type="subunit">
    <text evidence="4">NDH-1 is composed of 14 different subunits. Subunits NuoB, C, D, E, F, and G constitute the peripheral sector of the complex.</text>
</comment>
<dbReference type="SUPFAM" id="SSF56770">
    <property type="entry name" value="HydA/Nqo6-like"/>
    <property type="match status" value="1"/>
</dbReference>
<keyword evidence="4" id="KW-0472">Membrane</keyword>
<comment type="similarity">
    <text evidence="1 4 5">Belongs to the complex I 20 kDa subunit family.</text>
</comment>
<keyword evidence="8" id="KW-1185">Reference proteome</keyword>
<evidence type="ECO:0000256" key="3">
    <source>
        <dbReference type="ARBA" id="ARBA00022719"/>
    </source>
</evidence>
<dbReference type="Gene3D" id="3.40.50.12280">
    <property type="match status" value="1"/>
</dbReference>
<protein>
    <recommendedName>
        <fullName evidence="4">NADH-quinone oxidoreductase subunit B</fullName>
        <ecNumber evidence="4">7.1.1.-</ecNumber>
    </recommendedName>
    <alternativeName>
        <fullName evidence="4">NADH dehydrogenase I subunit B</fullName>
    </alternativeName>
    <alternativeName>
        <fullName evidence="4">NDH-1 subunit B</fullName>
    </alternativeName>
</protein>
<dbReference type="InterPro" id="IPR006137">
    <property type="entry name" value="NADH_UbQ_OxRdtase-like_20kDa"/>
</dbReference>
<feature type="binding site" evidence="4">
    <location>
        <position position="76"/>
    </location>
    <ligand>
        <name>[4Fe-4S] cluster</name>
        <dbReference type="ChEBI" id="CHEBI:49883"/>
    </ligand>
</feature>
<feature type="binding site" evidence="4">
    <location>
        <position position="143"/>
    </location>
    <ligand>
        <name>[4Fe-4S] cluster</name>
        <dbReference type="ChEBI" id="CHEBI:49883"/>
    </ligand>
</feature>